<dbReference type="InterPro" id="IPR008921">
    <property type="entry name" value="DNA_pol3_clamp-load_cplx_C"/>
</dbReference>
<dbReference type="PATRIC" id="fig|1286106.3.peg.1394"/>
<evidence type="ECO:0000256" key="6">
    <source>
        <dbReference type="ARBA" id="ARBA00022932"/>
    </source>
</evidence>
<dbReference type="PANTHER" id="PTHR34388">
    <property type="entry name" value="DNA POLYMERASE III SUBUNIT DELTA"/>
    <property type="match status" value="1"/>
</dbReference>
<comment type="catalytic activity">
    <reaction evidence="8">
        <text>DNA(n) + a 2'-deoxyribonucleoside 5'-triphosphate = DNA(n+1) + diphosphate</text>
        <dbReference type="Rhea" id="RHEA:22508"/>
        <dbReference type="Rhea" id="RHEA-COMP:17339"/>
        <dbReference type="Rhea" id="RHEA-COMP:17340"/>
        <dbReference type="ChEBI" id="CHEBI:33019"/>
        <dbReference type="ChEBI" id="CHEBI:61560"/>
        <dbReference type="ChEBI" id="CHEBI:173112"/>
        <dbReference type="EC" id="2.7.7.7"/>
    </reaction>
</comment>
<keyword evidence="12" id="KW-1185">Reference proteome</keyword>
<evidence type="ECO:0000256" key="3">
    <source>
        <dbReference type="ARBA" id="ARBA00022679"/>
    </source>
</evidence>
<dbReference type="SUPFAM" id="SSF52540">
    <property type="entry name" value="P-loop containing nucleoside triphosphate hydrolases"/>
    <property type="match status" value="1"/>
</dbReference>
<dbReference type="STRING" id="1286106.MPL1_06949"/>
<keyword evidence="6" id="KW-0239">DNA-directed DNA polymerase</keyword>
<evidence type="ECO:0000256" key="5">
    <source>
        <dbReference type="ARBA" id="ARBA00022705"/>
    </source>
</evidence>
<keyword evidence="5" id="KW-0235">DNA replication</keyword>
<accession>M7PGL8</accession>
<evidence type="ECO:0000256" key="9">
    <source>
        <dbReference type="NCBIfam" id="TIGR01128"/>
    </source>
</evidence>
<dbReference type="AlphaFoldDB" id="M7PGL8"/>
<keyword evidence="3" id="KW-0808">Transferase</keyword>
<dbReference type="GO" id="GO:0003887">
    <property type="term" value="F:DNA-directed DNA polymerase activity"/>
    <property type="evidence" value="ECO:0007669"/>
    <property type="project" value="UniProtKB-UniRule"/>
</dbReference>
<dbReference type="OrthoDB" id="9770982at2"/>
<dbReference type="GO" id="GO:0003677">
    <property type="term" value="F:DNA binding"/>
    <property type="evidence" value="ECO:0007669"/>
    <property type="project" value="InterPro"/>
</dbReference>
<protein>
    <recommendedName>
        <fullName evidence="2 9">DNA polymerase III subunit delta</fullName>
        <ecNumber evidence="1 9">2.7.7.7</ecNumber>
    </recommendedName>
</protein>
<dbReference type="GO" id="GO:0006261">
    <property type="term" value="P:DNA-templated DNA replication"/>
    <property type="evidence" value="ECO:0007669"/>
    <property type="project" value="TreeGrafter"/>
</dbReference>
<dbReference type="InterPro" id="IPR027417">
    <property type="entry name" value="P-loop_NTPase"/>
</dbReference>
<gene>
    <name evidence="11" type="primary">holA</name>
    <name evidence="11" type="ORF">MPL1_06949</name>
</gene>
<evidence type="ECO:0000259" key="10">
    <source>
        <dbReference type="Pfam" id="PF06144"/>
    </source>
</evidence>
<comment type="caution">
    <text evidence="11">The sequence shown here is derived from an EMBL/GenBank/DDBJ whole genome shotgun (WGS) entry which is preliminary data.</text>
</comment>
<dbReference type="InterPro" id="IPR010372">
    <property type="entry name" value="DNA_pol3_delta_N"/>
</dbReference>
<organism evidence="11 12">
    <name type="scientific">Methylophaga lonarensis MPL</name>
    <dbReference type="NCBI Taxonomy" id="1286106"/>
    <lineage>
        <taxon>Bacteria</taxon>
        <taxon>Pseudomonadati</taxon>
        <taxon>Pseudomonadota</taxon>
        <taxon>Gammaproteobacteria</taxon>
        <taxon>Thiotrichales</taxon>
        <taxon>Piscirickettsiaceae</taxon>
        <taxon>Methylophaga</taxon>
    </lineage>
</organism>
<dbReference type="EC" id="2.7.7.7" evidence="1 9"/>
<dbReference type="InterPro" id="IPR005790">
    <property type="entry name" value="DNA_polIII_delta"/>
</dbReference>
<keyword evidence="4" id="KW-0548">Nucleotidyltransferase</keyword>
<dbReference type="EMBL" id="APHR01000035">
    <property type="protein sequence ID" value="EMR13040.1"/>
    <property type="molecule type" value="Genomic_DNA"/>
</dbReference>
<dbReference type="CDD" id="cd18138">
    <property type="entry name" value="HLD_clamp_pol_III_delta"/>
    <property type="match status" value="1"/>
</dbReference>
<dbReference type="Gene3D" id="3.40.50.300">
    <property type="entry name" value="P-loop containing nucleotide triphosphate hydrolases"/>
    <property type="match status" value="1"/>
</dbReference>
<dbReference type="NCBIfam" id="TIGR01128">
    <property type="entry name" value="holA"/>
    <property type="match status" value="1"/>
</dbReference>
<dbReference type="Gene3D" id="1.20.272.10">
    <property type="match status" value="1"/>
</dbReference>
<dbReference type="Proteomes" id="UP000012019">
    <property type="component" value="Unassembled WGS sequence"/>
</dbReference>
<dbReference type="RefSeq" id="WP_009726381.1">
    <property type="nucleotide sequence ID" value="NZ_APHR01000035.1"/>
</dbReference>
<evidence type="ECO:0000256" key="2">
    <source>
        <dbReference type="ARBA" id="ARBA00017703"/>
    </source>
</evidence>
<feature type="domain" description="DNA polymerase III delta N-terminal" evidence="10">
    <location>
        <begin position="20"/>
        <end position="130"/>
    </location>
</feature>
<dbReference type="PANTHER" id="PTHR34388:SF1">
    <property type="entry name" value="DNA POLYMERASE III SUBUNIT DELTA"/>
    <property type="match status" value="1"/>
</dbReference>
<dbReference type="GO" id="GO:0009360">
    <property type="term" value="C:DNA polymerase III complex"/>
    <property type="evidence" value="ECO:0007669"/>
    <property type="project" value="UniProtKB-UniRule"/>
</dbReference>
<dbReference type="eggNOG" id="COG1466">
    <property type="taxonomic scope" value="Bacteria"/>
</dbReference>
<dbReference type="Gene3D" id="1.10.8.60">
    <property type="match status" value="1"/>
</dbReference>
<proteinExistence type="inferred from homology"/>
<evidence type="ECO:0000313" key="12">
    <source>
        <dbReference type="Proteomes" id="UP000012019"/>
    </source>
</evidence>
<name>M7PGL8_9GAMM</name>
<reference evidence="11 12" key="1">
    <citation type="journal article" date="2013" name="Genome Announc.">
        <title>Draft Genome Sequence of Methylophaga lonarensis MPLT, a Haloalkaliphilic (Non-Methane-Utilizing) Methylotroph.</title>
        <authorList>
            <person name="Shetty S.A."/>
            <person name="Marathe N.P."/>
            <person name="Munot H."/>
            <person name="Antony C.P."/>
            <person name="Dhotre D.P."/>
            <person name="Murrell J.C."/>
            <person name="Shouche Y.S."/>
        </authorList>
    </citation>
    <scope>NUCLEOTIDE SEQUENCE [LARGE SCALE GENOMIC DNA]</scope>
    <source>
        <strain evidence="11 12">MPL</strain>
    </source>
</reference>
<evidence type="ECO:0000256" key="1">
    <source>
        <dbReference type="ARBA" id="ARBA00012417"/>
    </source>
</evidence>
<evidence type="ECO:0000256" key="7">
    <source>
        <dbReference type="ARBA" id="ARBA00034754"/>
    </source>
</evidence>
<sequence>MRLKSEQLAQQLQQQLLPVYLIHGDEPLLVEEAADVVRSALRQHQAERQVWHVEGRFDWTQIPWQAQSMSLFASRRLLEIRLPSGSPGKEGSELLRNFASQPAEDTTVLIISGKIAPAQQKAKWYSELERIGATVMIWPVTLDRLPAWIRQRAAQRGVSFNADISAVIAERVEGNLFAAAQEVDKLALLADNGHVEDQMVLASVADNARFEAFGLMDQIYAGQIDRIPRTIRTLQAEGVEILSVFSAVSWSVQRCVDMALQLQQGRPLQQIFASQKPPVWEKSQAMIRRALMRHQPQQWLMFLQQLSLVDQAAKGGLSVSPWQLLEALCLQLAGVQLNTATAEIRGDFH</sequence>
<comment type="similarity">
    <text evidence="7">Belongs to the DNA polymerase HolA subunit family.</text>
</comment>
<evidence type="ECO:0000256" key="4">
    <source>
        <dbReference type="ARBA" id="ARBA00022695"/>
    </source>
</evidence>
<evidence type="ECO:0000256" key="8">
    <source>
        <dbReference type="ARBA" id="ARBA00049244"/>
    </source>
</evidence>
<evidence type="ECO:0000313" key="11">
    <source>
        <dbReference type="EMBL" id="EMR13040.1"/>
    </source>
</evidence>
<dbReference type="Pfam" id="PF06144">
    <property type="entry name" value="DNA_pol3_delta"/>
    <property type="match status" value="1"/>
</dbReference>
<dbReference type="SUPFAM" id="SSF48019">
    <property type="entry name" value="post-AAA+ oligomerization domain-like"/>
    <property type="match status" value="1"/>
</dbReference>